<proteinExistence type="predicted"/>
<protein>
    <submittedName>
        <fullName evidence="2">E3 UFM1-protein ligase 1 homolog</fullName>
    </submittedName>
</protein>
<dbReference type="Proteomes" id="UP000095286">
    <property type="component" value="Unplaced"/>
</dbReference>
<name>A0AC35TUT0_9BILA</name>
<sequence length="752" mass="85428">MSATWADIQKLASALQKAQNISGEKKLSDNNVIEILSTLRANKVIDIIFTANGKEYVTRKHLRREVANECLDKKGRVSFDDMVLGLNVDYSHIVEAVKNLCEEDDSFITHGAELYTKDYMDDLCRKIEEKLNEKGRTTIFEITKSFDLPTIIIDTYIISQIGFKINALKDGESIYTRKFLDTQKKIIKGAVGALTKVCVMEQIAESLEVSRNVFVTLWNELEQEKVITGRIMGSKSILKQAYYIPIYFIKLSEQFIRNKFNSDGFIDMSCFKKLFMLDVNGALVGIFGKEKVKKMVFLNSIVLEKEKFDEFLVNLKDDVRLKEYCNVLDCFNETSNVALDKQDLEVIKEKYIKGNDEFEYVSVDDETLIIYSKELSSKIYEALEPIVKEKARKEAPNLVIQLKEQSSKKAKVSDDEDDDWNTNKGGKGKKKVNTKKSSTKKGKAASNDFETTASIPLPREELLKTATKLNIAPRDVIEMLFDKLSNKLEIIFQHEIEITVTDLSQSFIQDKKKIRREFEEKAQSLYNSLMTFYDGTKVIEEKNEFASNKLCESLKEYLFKSIGTDLFNTLLKILSDQPIEDNLVGLKRDKAIKELSVPEDIKGMFTKLYQLLNSNSYEDFLSTMDSMFASNSSGLKIKFPKDSVKKEFQNSYLANLKEQLNLSTDHATSLLLSIIILLNVRCGIAIHASGKLVSALLTYLNSSTKLNEAESSLLLSAQAAVIEVFKSKGSTSLQLSEQLNEAMEEIKKITNE</sequence>
<evidence type="ECO:0000313" key="1">
    <source>
        <dbReference type="Proteomes" id="UP000095286"/>
    </source>
</evidence>
<organism evidence="1 2">
    <name type="scientific">Rhabditophanes sp. KR3021</name>
    <dbReference type="NCBI Taxonomy" id="114890"/>
    <lineage>
        <taxon>Eukaryota</taxon>
        <taxon>Metazoa</taxon>
        <taxon>Ecdysozoa</taxon>
        <taxon>Nematoda</taxon>
        <taxon>Chromadorea</taxon>
        <taxon>Rhabditida</taxon>
        <taxon>Tylenchina</taxon>
        <taxon>Panagrolaimomorpha</taxon>
        <taxon>Strongyloidoidea</taxon>
        <taxon>Alloionematidae</taxon>
        <taxon>Rhabditophanes</taxon>
    </lineage>
</organism>
<dbReference type="WBParaSite" id="RSKR_0000438900.1">
    <property type="protein sequence ID" value="RSKR_0000438900.1"/>
    <property type="gene ID" value="RSKR_0000438900"/>
</dbReference>
<accession>A0AC35TUT0</accession>
<reference evidence="2" key="1">
    <citation type="submission" date="2016-11" db="UniProtKB">
        <authorList>
            <consortium name="WormBaseParasite"/>
        </authorList>
    </citation>
    <scope>IDENTIFICATION</scope>
    <source>
        <strain evidence="2">KR3021</strain>
    </source>
</reference>
<evidence type="ECO:0000313" key="2">
    <source>
        <dbReference type="WBParaSite" id="RSKR_0000438900.1"/>
    </source>
</evidence>